<keyword evidence="2" id="KW-0812">Transmembrane</keyword>
<dbReference type="EMBL" id="QAXS01000005">
    <property type="protein sequence ID" value="PTW01302.1"/>
    <property type="molecule type" value="Genomic_DNA"/>
</dbReference>
<keyword evidence="2" id="KW-0472">Membrane</keyword>
<comment type="caution">
    <text evidence="5">The sequence shown here is derived from an EMBL/GenBank/DDBJ whole genome shotgun (WGS) entry which is preliminary data.</text>
</comment>
<name>A0A2T5RNS0_9FIRM</name>
<dbReference type="RefSeq" id="WP_108138675.1">
    <property type="nucleotide sequence ID" value="NZ_QAXS01000005.1"/>
</dbReference>
<evidence type="ECO:0000259" key="4">
    <source>
        <dbReference type="Pfam" id="PF13399"/>
    </source>
</evidence>
<dbReference type="InterPro" id="IPR004474">
    <property type="entry name" value="LytR_CpsA_psr"/>
</dbReference>
<evidence type="ECO:0000313" key="5">
    <source>
        <dbReference type="EMBL" id="PTW01302.1"/>
    </source>
</evidence>
<dbReference type="PANTHER" id="PTHR33392">
    <property type="entry name" value="POLYISOPRENYL-TEICHOIC ACID--PEPTIDOGLYCAN TEICHOIC ACID TRANSFERASE TAGU"/>
    <property type="match status" value="1"/>
</dbReference>
<feature type="domain" description="Cell envelope-related transcriptional attenuator" evidence="3">
    <location>
        <begin position="62"/>
        <end position="208"/>
    </location>
</feature>
<gene>
    <name evidence="5" type="ORF">C8C76_10580</name>
</gene>
<dbReference type="PANTHER" id="PTHR33392:SF6">
    <property type="entry name" value="POLYISOPRENYL-TEICHOIC ACID--PEPTIDOGLYCAN TEICHOIC ACID TRANSFERASE TAGU"/>
    <property type="match status" value="1"/>
</dbReference>
<accession>A0A2T5RNS0</accession>
<dbReference type="NCBIfam" id="TIGR00350">
    <property type="entry name" value="lytR_cpsA_psr"/>
    <property type="match status" value="1"/>
</dbReference>
<dbReference type="Proteomes" id="UP000244089">
    <property type="component" value="Unassembled WGS sequence"/>
</dbReference>
<dbReference type="Pfam" id="PF13399">
    <property type="entry name" value="LytR_C"/>
    <property type="match status" value="1"/>
</dbReference>
<organism evidence="5 6">
    <name type="scientific">Halanaerobium saccharolyticum</name>
    <dbReference type="NCBI Taxonomy" id="43595"/>
    <lineage>
        <taxon>Bacteria</taxon>
        <taxon>Bacillati</taxon>
        <taxon>Bacillota</taxon>
        <taxon>Clostridia</taxon>
        <taxon>Halanaerobiales</taxon>
        <taxon>Halanaerobiaceae</taxon>
        <taxon>Halanaerobium</taxon>
    </lineage>
</organism>
<dbReference type="Gene3D" id="3.30.70.2390">
    <property type="match status" value="1"/>
</dbReference>
<feature type="transmembrane region" description="Helical" evidence="2">
    <location>
        <begin position="7"/>
        <end position="28"/>
    </location>
</feature>
<sequence>MVEKLTDWKYIALIIFLVIIGVAIPFLWNDELSQISSSGPFKENKVNILAVGYDSDINGASRADTIILISLDVETNEAGLVFLPRDTYINSNKRNFTKLNSSHVYGGIKLTQETVKEMLNIDIDYYLETDFRGFEKIIDRLGGVEINVSRHLNYVDKAGGLYIDIPAGQQTLNGEEALEYVRYRDARGDIGRIERQQKFIDAVLAKVLSPAIITKVPGIMKEVNEAVNTNIPIQDITPFLNTAKKINLNQIESKMLPGKAEYINGISYWVPDMQEAEIMVDNLIRNKSYIKNKEYNLKVLNGVGESGAASNTAGLLEKYGFNISTIGNADKYDYDSSVVKYYSEEDAETAAKVAELLGGKTEFIEEAEEESNKKLEIIVGAGYEKSV</sequence>
<evidence type="ECO:0000259" key="3">
    <source>
        <dbReference type="Pfam" id="PF03816"/>
    </source>
</evidence>
<reference evidence="5 6" key="1">
    <citation type="submission" date="2018-04" db="EMBL/GenBank/DDBJ databases">
        <title>Subsurface microbial communities from deep shales in Ohio and West Virginia, USA.</title>
        <authorList>
            <person name="Wrighton K."/>
        </authorList>
    </citation>
    <scope>NUCLEOTIDE SEQUENCE [LARGE SCALE GENOMIC DNA]</scope>
    <source>
        <strain evidence="5 6">WC1</strain>
    </source>
</reference>
<feature type="domain" description="LytR/CpsA/Psr regulator C-terminal" evidence="4">
    <location>
        <begin position="296"/>
        <end position="383"/>
    </location>
</feature>
<proteinExistence type="inferred from homology"/>
<dbReference type="Pfam" id="PF03816">
    <property type="entry name" value="LytR_cpsA_psr"/>
    <property type="match status" value="1"/>
</dbReference>
<evidence type="ECO:0000256" key="1">
    <source>
        <dbReference type="ARBA" id="ARBA00006068"/>
    </source>
</evidence>
<evidence type="ECO:0000256" key="2">
    <source>
        <dbReference type="SAM" id="Phobius"/>
    </source>
</evidence>
<evidence type="ECO:0000313" key="6">
    <source>
        <dbReference type="Proteomes" id="UP000244089"/>
    </source>
</evidence>
<protein>
    <submittedName>
        <fullName evidence="5">LytR family transcriptional attenuator</fullName>
    </submittedName>
</protein>
<dbReference type="InterPro" id="IPR027381">
    <property type="entry name" value="LytR/CpsA/Psr_C"/>
</dbReference>
<comment type="similarity">
    <text evidence="1">Belongs to the LytR/CpsA/Psr (LCP) family.</text>
</comment>
<dbReference type="OrthoDB" id="9782542at2"/>
<dbReference type="AlphaFoldDB" id="A0A2T5RNS0"/>
<dbReference type="Gene3D" id="3.40.630.190">
    <property type="entry name" value="LCP protein"/>
    <property type="match status" value="1"/>
</dbReference>
<keyword evidence="2" id="KW-1133">Transmembrane helix</keyword>
<dbReference type="InterPro" id="IPR050922">
    <property type="entry name" value="LytR/CpsA/Psr_CW_biosynth"/>
</dbReference>